<reference evidence="2 3" key="1">
    <citation type="journal article" date="2022" name="Syst. Appl. Microbiol.">
        <title>Rhodopirellula aestuarii sp. nov., a novel member of the genus Rhodopirellula isolated from brackish sediments collected in the Tagus River estuary, Portugal.</title>
        <authorList>
            <person name="Vitorino I.R."/>
            <person name="Klimek D."/>
            <person name="Calusinska M."/>
            <person name="Lobo-da-Cunha A."/>
            <person name="Vasconcelos V."/>
            <person name="Lage O.M."/>
        </authorList>
    </citation>
    <scope>NUCLEOTIDE SEQUENCE [LARGE SCALE GENOMIC DNA]</scope>
    <source>
        <strain evidence="2 3">ICT_H3.1</strain>
    </source>
</reference>
<proteinExistence type="predicted"/>
<evidence type="ECO:0000259" key="1">
    <source>
        <dbReference type="SMART" id="SM00327"/>
    </source>
</evidence>
<organism evidence="2 3">
    <name type="scientific">Aporhodopirellula aestuarii</name>
    <dbReference type="NCBI Taxonomy" id="2950107"/>
    <lineage>
        <taxon>Bacteria</taxon>
        <taxon>Pseudomonadati</taxon>
        <taxon>Planctomycetota</taxon>
        <taxon>Planctomycetia</taxon>
        <taxon>Pirellulales</taxon>
        <taxon>Pirellulaceae</taxon>
        <taxon>Aporhodopirellula</taxon>
    </lineage>
</organism>
<dbReference type="SMART" id="SM00327">
    <property type="entry name" value="VWA"/>
    <property type="match status" value="1"/>
</dbReference>
<dbReference type="RefSeq" id="WP_250929685.1">
    <property type="nucleotide sequence ID" value="NZ_JAMQBK010000039.1"/>
</dbReference>
<dbReference type="Proteomes" id="UP001202961">
    <property type="component" value="Unassembled WGS sequence"/>
</dbReference>
<name>A0ABT0U5C2_9BACT</name>
<evidence type="ECO:0000313" key="2">
    <source>
        <dbReference type="EMBL" id="MCM2372060.1"/>
    </source>
</evidence>
<keyword evidence="3" id="KW-1185">Reference proteome</keyword>
<comment type="caution">
    <text evidence="2">The sequence shown here is derived from an EMBL/GenBank/DDBJ whole genome shotgun (WGS) entry which is preliminary data.</text>
</comment>
<gene>
    <name evidence="2" type="ORF">NB063_15750</name>
</gene>
<dbReference type="PANTHER" id="PTHR33608:SF6">
    <property type="entry name" value="BLL2464 PROTEIN"/>
    <property type="match status" value="1"/>
</dbReference>
<dbReference type="InterPro" id="IPR002035">
    <property type="entry name" value="VWF_A"/>
</dbReference>
<sequence>MPEPIADSDSRLSLLELQCRRPVEHLLAGEYRSIFRGQGIEFEDVRRYQPGDDVRSMDWKVTARTGEPHIKRYIEQREQFLYLLVDVSASILESPSGRKHATIVELASLLTMAAIRNNDRVGLILFSDRVELVIPPGKGRRHALRIMDSLLNFRPQGRTTHFESVLNRFGHMARKHSVVFVLSDFLAADYLDELRALAGRHDVNAINILDAVQSTSGITELIHMRDTETGDHRFVDLSRAARQVRPHHVDLQEQMLQAGISLMEVAVGEDCVTALAGFFQSRQRRIADETGG</sequence>
<dbReference type="SUPFAM" id="SSF53300">
    <property type="entry name" value="vWA-like"/>
    <property type="match status" value="1"/>
</dbReference>
<dbReference type="Gene3D" id="3.40.50.410">
    <property type="entry name" value="von Willebrand factor, type A domain"/>
    <property type="match status" value="1"/>
</dbReference>
<protein>
    <submittedName>
        <fullName evidence="2">DUF58 domain-containing protein</fullName>
    </submittedName>
</protein>
<feature type="domain" description="VWFA" evidence="1">
    <location>
        <begin position="78"/>
        <end position="253"/>
    </location>
</feature>
<dbReference type="Pfam" id="PF01882">
    <property type="entry name" value="DUF58"/>
    <property type="match status" value="1"/>
</dbReference>
<accession>A0ABT0U5C2</accession>
<dbReference type="EMBL" id="JAMQBK010000039">
    <property type="protein sequence ID" value="MCM2372060.1"/>
    <property type="molecule type" value="Genomic_DNA"/>
</dbReference>
<dbReference type="InterPro" id="IPR002881">
    <property type="entry name" value="DUF58"/>
</dbReference>
<dbReference type="CDD" id="cd00198">
    <property type="entry name" value="vWFA"/>
    <property type="match status" value="1"/>
</dbReference>
<evidence type="ECO:0000313" key="3">
    <source>
        <dbReference type="Proteomes" id="UP001202961"/>
    </source>
</evidence>
<dbReference type="InterPro" id="IPR036465">
    <property type="entry name" value="vWFA_dom_sf"/>
</dbReference>
<dbReference type="PANTHER" id="PTHR33608">
    <property type="entry name" value="BLL2464 PROTEIN"/>
    <property type="match status" value="1"/>
</dbReference>